<proteinExistence type="predicted"/>
<dbReference type="AlphaFoldDB" id="A0AAF0IB63"/>
<reference evidence="2" key="2">
    <citation type="journal article" date="2022" name="Nat. Microbiol.">
        <title>A closed Candidatus Odinarchaeum chromosome exposes Asgard archaeal viruses.</title>
        <authorList>
            <person name="Tamarit D."/>
            <person name="Caceres E.F."/>
            <person name="Krupovic M."/>
            <person name="Nijland R."/>
            <person name="Eme L."/>
            <person name="Robinson N.P."/>
            <person name="Ettema T.J.G."/>
        </authorList>
    </citation>
    <scope>NUCLEOTIDE SEQUENCE</scope>
    <source>
        <strain evidence="2">LCB_4</strain>
    </source>
</reference>
<reference evidence="2" key="1">
    <citation type="journal article" date="2017" name="Nature">
        <title>Asgard archaea illuminate the origin of eukaryotic cellular complexity.</title>
        <authorList>
            <person name="Zaremba-Niedzwiedzka K."/>
            <person name="Caceres E.F."/>
            <person name="Saw J.H."/>
            <person name="Backstrom D."/>
            <person name="Juzokaite L."/>
            <person name="Vancaester E."/>
            <person name="Seitz K.W."/>
            <person name="Anantharaman K."/>
            <person name="Starnawski P."/>
            <person name="Kjeldsen K.U."/>
            <person name="Scott M.B."/>
            <person name="Nunoura T."/>
            <person name="Banfield J.F."/>
            <person name="Schramm A."/>
            <person name="Baker B.J."/>
            <person name="Spang A."/>
            <person name="Ettema T.J.G."/>
        </authorList>
    </citation>
    <scope>NUCLEOTIDE SEQUENCE</scope>
    <source>
        <strain evidence="2">LCB_4</strain>
    </source>
</reference>
<evidence type="ECO:0000259" key="1">
    <source>
        <dbReference type="Pfam" id="PF00582"/>
    </source>
</evidence>
<gene>
    <name evidence="2" type="ORF">OdinLCB4_006360</name>
</gene>
<dbReference type="Proteomes" id="UP000186851">
    <property type="component" value="Chromosome"/>
</dbReference>
<dbReference type="Gene3D" id="3.40.50.620">
    <property type="entry name" value="HUPs"/>
    <property type="match status" value="1"/>
</dbReference>
<name>A0AAF0IB63_ODILC</name>
<evidence type="ECO:0000313" key="2">
    <source>
        <dbReference type="EMBL" id="WEU40089.1"/>
    </source>
</evidence>
<dbReference type="CDD" id="cd00293">
    <property type="entry name" value="USP-like"/>
    <property type="match status" value="1"/>
</dbReference>
<dbReference type="InterPro" id="IPR006016">
    <property type="entry name" value="UspA"/>
</dbReference>
<dbReference type="KEGG" id="oyw:OdinLCB4_006360"/>
<evidence type="ECO:0000313" key="3">
    <source>
        <dbReference type="Proteomes" id="UP000186851"/>
    </source>
</evidence>
<dbReference type="SUPFAM" id="SSF52402">
    <property type="entry name" value="Adenine nucleotide alpha hydrolases-like"/>
    <property type="match status" value="1"/>
</dbReference>
<dbReference type="EMBL" id="CP091871">
    <property type="protein sequence ID" value="WEU40089.1"/>
    <property type="molecule type" value="Genomic_DNA"/>
</dbReference>
<dbReference type="InterPro" id="IPR014729">
    <property type="entry name" value="Rossmann-like_a/b/a_fold"/>
</dbReference>
<organism evidence="2 3">
    <name type="scientific">Odinarchaeota yellowstonii (strain LCB_4)</name>
    <dbReference type="NCBI Taxonomy" id="1841599"/>
    <lineage>
        <taxon>Archaea</taxon>
        <taxon>Promethearchaeati</taxon>
        <taxon>Candidatus Odinarchaeota</taxon>
        <taxon>Candidatus Odinarchaeia</taxon>
        <taxon>Candidatus Odinarchaeales</taxon>
        <taxon>Candidatus Odinarchaeaceae</taxon>
        <taxon>Candidatus Odinarchaeum</taxon>
    </lineage>
</organism>
<protein>
    <submittedName>
        <fullName evidence="2">Universal stress protein</fullName>
    </submittedName>
</protein>
<accession>A0AAF0IB63</accession>
<dbReference type="Pfam" id="PF00582">
    <property type="entry name" value="Usp"/>
    <property type="match status" value="1"/>
</dbReference>
<feature type="domain" description="UspA" evidence="1">
    <location>
        <begin position="8"/>
        <end position="140"/>
    </location>
</feature>
<sequence length="151" mass="17387">MNQVKKTKVLLPVSVKVNRELLLRSFEILKGLKNLDLIVFHVLELPVTASLDISEHNQKVQELNQQLEPTIKWIEEQSFKIKSKIVVARHVSEAIVEEANSGNYDLVVLLKREPPKGVRRLFYRSHTDYVTGKLNCAALILVDKRYKSSRL</sequence>